<keyword evidence="2" id="KW-1185">Reference proteome</keyword>
<organism evidence="1 2">
    <name type="scientific">Paractinoplanes brasiliensis</name>
    <dbReference type="NCBI Taxonomy" id="52695"/>
    <lineage>
        <taxon>Bacteria</taxon>
        <taxon>Bacillati</taxon>
        <taxon>Actinomycetota</taxon>
        <taxon>Actinomycetes</taxon>
        <taxon>Micromonosporales</taxon>
        <taxon>Micromonosporaceae</taxon>
        <taxon>Paractinoplanes</taxon>
    </lineage>
</organism>
<name>A0A4R6JQ26_9ACTN</name>
<dbReference type="Proteomes" id="UP000294901">
    <property type="component" value="Unassembled WGS sequence"/>
</dbReference>
<dbReference type="Gene3D" id="3.40.50.720">
    <property type="entry name" value="NAD(P)-binding Rossmann-like Domain"/>
    <property type="match status" value="1"/>
</dbReference>
<evidence type="ECO:0000313" key="1">
    <source>
        <dbReference type="EMBL" id="TDO36946.1"/>
    </source>
</evidence>
<dbReference type="GO" id="GO:0008641">
    <property type="term" value="F:ubiquitin-like modifier activating enzyme activity"/>
    <property type="evidence" value="ECO:0007669"/>
    <property type="project" value="InterPro"/>
</dbReference>
<dbReference type="AlphaFoldDB" id="A0A4R6JQ26"/>
<accession>A0A4R6JQ26</accession>
<sequence length="205" mass="22604">MTFVLFTAGEFGDAVGEHLRPRVPSLHVTPIWAAPDLEDLVAAADFVATALWRRYPAELDRLDEACHRRQVRWTSAVLEETQLRTGPLIRPGHGPCHACYRTRWMTHTPAPDRQDTLDTAYATHPLIGVPGFTPGTVAMAAAALLMDRDEPDAAPGRLRVIDLLQCTIEQSQVVPVHGCARCGPAHEPGERYHRWLGAALREGPP</sequence>
<comment type="caution">
    <text evidence="1">The sequence shown here is derived from an EMBL/GenBank/DDBJ whole genome shotgun (WGS) entry which is preliminary data.</text>
</comment>
<dbReference type="SUPFAM" id="SSF69572">
    <property type="entry name" value="Activating enzymes of the ubiquitin-like proteins"/>
    <property type="match status" value="1"/>
</dbReference>
<reference evidence="1 2" key="1">
    <citation type="submission" date="2019-03" db="EMBL/GenBank/DDBJ databases">
        <title>Sequencing the genomes of 1000 actinobacteria strains.</title>
        <authorList>
            <person name="Klenk H.-P."/>
        </authorList>
    </citation>
    <scope>NUCLEOTIDE SEQUENCE [LARGE SCALE GENOMIC DNA]</scope>
    <source>
        <strain evidence="1 2">DSM 43805</strain>
    </source>
</reference>
<gene>
    <name evidence="1" type="ORF">C8E87_0536</name>
</gene>
<dbReference type="NCBIfam" id="TIGR03882">
    <property type="entry name" value="cyclo_dehyd_2"/>
    <property type="match status" value="1"/>
</dbReference>
<dbReference type="InterPro" id="IPR035985">
    <property type="entry name" value="Ubiquitin-activating_enz"/>
</dbReference>
<dbReference type="RefSeq" id="WP_133871635.1">
    <property type="nucleotide sequence ID" value="NZ_BOMD01000072.1"/>
</dbReference>
<dbReference type="OrthoDB" id="2679713at2"/>
<protein>
    <submittedName>
        <fullName evidence="1">Bacteriocin biosynthesis cyclodehydratase domain-containing protein</fullName>
    </submittedName>
</protein>
<evidence type="ECO:0000313" key="2">
    <source>
        <dbReference type="Proteomes" id="UP000294901"/>
    </source>
</evidence>
<proteinExistence type="predicted"/>
<dbReference type="EMBL" id="SNWR01000001">
    <property type="protein sequence ID" value="TDO36946.1"/>
    <property type="molecule type" value="Genomic_DNA"/>
</dbReference>
<dbReference type="InterPro" id="IPR022291">
    <property type="entry name" value="Bacteriocin_synth_cyclodeHase"/>
</dbReference>